<dbReference type="AlphaFoldDB" id="A0A8H6TE16"/>
<feature type="domain" description="Glycosyl transferase CAP10" evidence="3">
    <location>
        <begin position="381"/>
        <end position="671"/>
    </location>
</feature>
<keyword evidence="2" id="KW-0808">Transferase</keyword>
<reference evidence="4" key="1">
    <citation type="submission" date="2020-05" db="EMBL/GenBank/DDBJ databases">
        <title>Mycena genomes resolve the evolution of fungal bioluminescence.</title>
        <authorList>
            <person name="Tsai I.J."/>
        </authorList>
    </citation>
    <scope>NUCLEOTIDE SEQUENCE</scope>
    <source>
        <strain evidence="4">110903Hualien_Pintung</strain>
    </source>
</reference>
<accession>A0A8H6TE16</accession>
<sequence>MASLSPDVESGVFDDEVRDKRHRRLGSLTGNITRVKLAVDRTAIMGVRPRAHHGRRGGLLLGALDWLHRHSAYLFLCAVCLAFLRAGLHAAIPPSPPTQQPQPWSYAGALAAHARAYLALGPRLEAHPIPALMDTAEARFRAKVAKQSLTLPLAVAEYKRRYGRAPPKGFDAWWAFAQRVGFVMVDEFDAVFQDLEGFWAMSGEEVRRRVEMVGGLPSVDLVQIRGGKARAVSGGKGFKDSEAGARAKGFKSMLDASAKNLPDMDFPVNAKAEGRVLVPWEHTVHPNLTNLNPEFPSPDWKGQGSVWDAWRRTCPPSSPARRLFSSLGSGWAGASGAKDRLAEGYYAWQARLQGVEDRADGKTPTTGTTSEFDFVPSTGASSADFCAHPGEHYEQGHFFSDWRTYPLLVPMFSPARAQGFGDIRIPSHYYYGGTRRYTYAWDPINLEQRATDPMEVPWEQKRDAVWWRGASTGGGSSPPGFGAGYQRHRFLRMSSVGYVPEDRFDGERSTAVTFDVPDDTGFRTTNVPLAHLNREVMDVAFVKEAVRIDPKHHRIGDSVELGVSWGYKYLLDLDGMGYSGRFMAFLASDSVPVKNTMYDEFFSDWIEPWVHYIPLSPTYAEIYNIVSYFSGPSPSVLSAAGLSSSNDTAGYFGAPRDDAYDDDDDEWDEEDDWDVDHDDPLHDHAYEEAQALERQRLRAEMRNGVNRSSAIGEGDVRLRRIARAGKQWKSTMGRKVDMEVYVYRLALEFARLLADDREAMSYRDA</sequence>
<organism evidence="4 5">
    <name type="scientific">Mycena chlorophos</name>
    <name type="common">Agaric fungus</name>
    <name type="synonym">Agaricus chlorophos</name>
    <dbReference type="NCBI Taxonomy" id="658473"/>
    <lineage>
        <taxon>Eukaryota</taxon>
        <taxon>Fungi</taxon>
        <taxon>Dikarya</taxon>
        <taxon>Basidiomycota</taxon>
        <taxon>Agaricomycotina</taxon>
        <taxon>Agaricomycetes</taxon>
        <taxon>Agaricomycetidae</taxon>
        <taxon>Agaricales</taxon>
        <taxon>Marasmiineae</taxon>
        <taxon>Mycenaceae</taxon>
        <taxon>Mycena</taxon>
    </lineage>
</organism>
<dbReference type="EMBL" id="JACAZE010000006">
    <property type="protein sequence ID" value="KAF7314065.1"/>
    <property type="molecule type" value="Genomic_DNA"/>
</dbReference>
<dbReference type="GO" id="GO:0016740">
    <property type="term" value="F:transferase activity"/>
    <property type="evidence" value="ECO:0007669"/>
    <property type="project" value="UniProtKB-KW"/>
</dbReference>
<dbReference type="PANTHER" id="PTHR12203">
    <property type="entry name" value="KDEL LYS-ASP-GLU-LEU CONTAINING - RELATED"/>
    <property type="match status" value="1"/>
</dbReference>
<dbReference type="Proteomes" id="UP000613580">
    <property type="component" value="Unassembled WGS sequence"/>
</dbReference>
<evidence type="ECO:0000256" key="2">
    <source>
        <dbReference type="ARBA" id="ARBA00022679"/>
    </source>
</evidence>
<dbReference type="OrthoDB" id="202415at2759"/>
<proteinExistence type="inferred from homology"/>
<evidence type="ECO:0000313" key="4">
    <source>
        <dbReference type="EMBL" id="KAF7314065.1"/>
    </source>
</evidence>
<dbReference type="Pfam" id="PF05686">
    <property type="entry name" value="Glyco_transf_90"/>
    <property type="match status" value="1"/>
</dbReference>
<gene>
    <name evidence="4" type="ORF">HMN09_00565500</name>
</gene>
<dbReference type="InterPro" id="IPR006598">
    <property type="entry name" value="CAP10"/>
</dbReference>
<name>A0A8H6TE16_MYCCL</name>
<comment type="caution">
    <text evidence="4">The sequence shown here is derived from an EMBL/GenBank/DDBJ whole genome shotgun (WGS) entry which is preliminary data.</text>
</comment>
<protein>
    <submittedName>
        <fullName evidence="4">CAP10 domain-containing protein</fullName>
    </submittedName>
</protein>
<evidence type="ECO:0000313" key="5">
    <source>
        <dbReference type="Proteomes" id="UP000613580"/>
    </source>
</evidence>
<keyword evidence="5" id="KW-1185">Reference proteome</keyword>
<dbReference type="PANTHER" id="PTHR12203:SF35">
    <property type="entry name" value="PROTEIN O-GLUCOSYLTRANSFERASE 1"/>
    <property type="match status" value="1"/>
</dbReference>
<comment type="similarity">
    <text evidence="1">Belongs to the glycosyltransferase 90 family.</text>
</comment>
<evidence type="ECO:0000256" key="1">
    <source>
        <dbReference type="ARBA" id="ARBA00010118"/>
    </source>
</evidence>
<dbReference type="InterPro" id="IPR051091">
    <property type="entry name" value="O-Glucosyltr/Glycosyltrsf_90"/>
</dbReference>
<evidence type="ECO:0000259" key="3">
    <source>
        <dbReference type="SMART" id="SM00672"/>
    </source>
</evidence>
<dbReference type="SMART" id="SM00672">
    <property type="entry name" value="CAP10"/>
    <property type="match status" value="1"/>
</dbReference>